<dbReference type="PROSITE" id="PS00122">
    <property type="entry name" value="CARBOXYLESTERASE_B_1"/>
    <property type="match status" value="1"/>
</dbReference>
<dbReference type="RefSeq" id="XP_009222877.1">
    <property type="nucleotide sequence ID" value="XM_009224613.1"/>
</dbReference>
<evidence type="ECO:0000313" key="8">
    <source>
        <dbReference type="Proteomes" id="UP000006039"/>
    </source>
</evidence>
<reference evidence="7" key="5">
    <citation type="submission" date="2018-04" db="UniProtKB">
        <authorList>
            <consortium name="EnsemblFungi"/>
        </authorList>
    </citation>
    <scope>IDENTIFICATION</scope>
    <source>
        <strain evidence="7">R3-111a-1</strain>
    </source>
</reference>
<dbReference type="EC" id="3.1.1.-" evidence="3"/>
<dbReference type="Proteomes" id="UP000006039">
    <property type="component" value="Unassembled WGS sequence"/>
</dbReference>
<proteinExistence type="inferred from homology"/>
<dbReference type="PANTHER" id="PTHR11559">
    <property type="entry name" value="CARBOXYLESTERASE"/>
    <property type="match status" value="1"/>
</dbReference>
<accession>J3NZU4</accession>
<dbReference type="AlphaFoldDB" id="J3NZU4"/>
<evidence type="ECO:0000313" key="7">
    <source>
        <dbReference type="EnsemblFungi" id="EJT76877"/>
    </source>
</evidence>
<feature type="compositionally biased region" description="Basic and acidic residues" evidence="4">
    <location>
        <begin position="32"/>
        <end position="42"/>
    </location>
</feature>
<evidence type="ECO:0000256" key="4">
    <source>
        <dbReference type="SAM" id="MobiDB-lite"/>
    </source>
</evidence>
<dbReference type="InterPro" id="IPR029058">
    <property type="entry name" value="AB_hydrolase_fold"/>
</dbReference>
<gene>
    <name evidence="7" type="primary">20347249</name>
    <name evidence="6" type="ORF">GGTG_06791</name>
</gene>
<evidence type="ECO:0000313" key="6">
    <source>
        <dbReference type="EMBL" id="EJT76877.1"/>
    </source>
</evidence>
<keyword evidence="2 3" id="KW-0378">Hydrolase</keyword>
<evidence type="ECO:0000256" key="2">
    <source>
        <dbReference type="ARBA" id="ARBA00022801"/>
    </source>
</evidence>
<dbReference type="EnsemblFungi" id="EJT76877">
    <property type="protein sequence ID" value="EJT76877"/>
    <property type="gene ID" value="GGTG_06791"/>
</dbReference>
<feature type="region of interest" description="Disordered" evidence="4">
    <location>
        <begin position="1"/>
        <end position="67"/>
    </location>
</feature>
<dbReference type="STRING" id="644352.J3NZU4"/>
<feature type="compositionally biased region" description="Low complexity" evidence="4">
    <location>
        <begin position="51"/>
        <end position="61"/>
    </location>
</feature>
<protein>
    <recommendedName>
        <fullName evidence="3">Carboxylic ester hydrolase</fullName>
        <ecNumber evidence="3">3.1.1.-</ecNumber>
    </recommendedName>
</protein>
<feature type="compositionally biased region" description="Low complexity" evidence="4">
    <location>
        <begin position="398"/>
        <end position="410"/>
    </location>
</feature>
<organism evidence="6">
    <name type="scientific">Gaeumannomyces tritici (strain R3-111a-1)</name>
    <name type="common">Wheat and barley take-all root rot fungus</name>
    <name type="synonym">Gaeumannomyces graminis var. tritici</name>
    <dbReference type="NCBI Taxonomy" id="644352"/>
    <lineage>
        <taxon>Eukaryota</taxon>
        <taxon>Fungi</taxon>
        <taxon>Dikarya</taxon>
        <taxon>Ascomycota</taxon>
        <taxon>Pezizomycotina</taxon>
        <taxon>Sordariomycetes</taxon>
        <taxon>Sordariomycetidae</taxon>
        <taxon>Magnaporthales</taxon>
        <taxon>Magnaporthaceae</taxon>
        <taxon>Gaeumannomyces</taxon>
    </lineage>
</organism>
<feature type="domain" description="Carboxylesterase type B" evidence="5">
    <location>
        <begin position="63"/>
        <end position="361"/>
    </location>
</feature>
<dbReference type="GO" id="GO:0016787">
    <property type="term" value="F:hydrolase activity"/>
    <property type="evidence" value="ECO:0007669"/>
    <property type="project" value="UniProtKB-KW"/>
</dbReference>
<dbReference type="InterPro" id="IPR002018">
    <property type="entry name" value="CarbesteraseB"/>
</dbReference>
<dbReference type="Gene3D" id="3.40.50.1820">
    <property type="entry name" value="alpha/beta hydrolase"/>
    <property type="match status" value="1"/>
</dbReference>
<keyword evidence="8" id="KW-1185">Reference proteome</keyword>
<feature type="region of interest" description="Disordered" evidence="4">
    <location>
        <begin position="392"/>
        <end position="425"/>
    </location>
</feature>
<feature type="region of interest" description="Disordered" evidence="4">
    <location>
        <begin position="524"/>
        <end position="547"/>
    </location>
</feature>
<reference evidence="7" key="4">
    <citation type="journal article" date="2015" name="G3 (Bethesda)">
        <title>Genome sequences of three phytopathogenic species of the Magnaporthaceae family of fungi.</title>
        <authorList>
            <person name="Okagaki L.H."/>
            <person name="Nunes C.C."/>
            <person name="Sailsbery J."/>
            <person name="Clay B."/>
            <person name="Brown D."/>
            <person name="John T."/>
            <person name="Oh Y."/>
            <person name="Young N."/>
            <person name="Fitzgerald M."/>
            <person name="Haas B.J."/>
            <person name="Zeng Q."/>
            <person name="Young S."/>
            <person name="Adiconis X."/>
            <person name="Fan L."/>
            <person name="Levin J.Z."/>
            <person name="Mitchell T.K."/>
            <person name="Okubara P.A."/>
            <person name="Farman M.L."/>
            <person name="Kohn L.M."/>
            <person name="Birren B."/>
            <person name="Ma L.-J."/>
            <person name="Dean R.A."/>
        </authorList>
    </citation>
    <scope>NUCLEOTIDE SEQUENCE</scope>
    <source>
        <strain evidence="7">R3-111a-1</strain>
    </source>
</reference>
<dbReference type="GeneID" id="20347249"/>
<dbReference type="HOGENOM" id="CLU_460819_0_0_1"/>
<dbReference type="EMBL" id="GL385397">
    <property type="protein sequence ID" value="EJT76877.1"/>
    <property type="molecule type" value="Genomic_DNA"/>
</dbReference>
<reference evidence="8" key="1">
    <citation type="submission" date="2010-07" db="EMBL/GenBank/DDBJ databases">
        <title>The genome sequence of Gaeumannomyces graminis var. tritici strain R3-111a-1.</title>
        <authorList>
            <consortium name="The Broad Institute Genome Sequencing Platform"/>
            <person name="Ma L.-J."/>
            <person name="Dead R."/>
            <person name="Young S."/>
            <person name="Zeng Q."/>
            <person name="Koehrsen M."/>
            <person name="Alvarado L."/>
            <person name="Berlin A."/>
            <person name="Chapman S.B."/>
            <person name="Chen Z."/>
            <person name="Freedman E."/>
            <person name="Gellesch M."/>
            <person name="Goldberg J."/>
            <person name="Griggs A."/>
            <person name="Gujja S."/>
            <person name="Heilman E.R."/>
            <person name="Heiman D."/>
            <person name="Hepburn T."/>
            <person name="Howarth C."/>
            <person name="Jen D."/>
            <person name="Larson L."/>
            <person name="Mehta T."/>
            <person name="Neiman D."/>
            <person name="Pearson M."/>
            <person name="Roberts A."/>
            <person name="Saif S."/>
            <person name="Shea T."/>
            <person name="Shenoy N."/>
            <person name="Sisk P."/>
            <person name="Stolte C."/>
            <person name="Sykes S."/>
            <person name="Walk T."/>
            <person name="White J."/>
            <person name="Yandava C."/>
            <person name="Haas B."/>
            <person name="Nusbaum C."/>
            <person name="Birren B."/>
        </authorList>
    </citation>
    <scope>NUCLEOTIDE SEQUENCE [LARGE SCALE GENOMIC DNA]</scope>
    <source>
        <strain evidence="8">R3-111a-1</strain>
    </source>
</reference>
<evidence type="ECO:0000256" key="3">
    <source>
        <dbReference type="RuleBase" id="RU361235"/>
    </source>
</evidence>
<dbReference type="eggNOG" id="KOG1516">
    <property type="taxonomic scope" value="Eukaryota"/>
</dbReference>
<sequence length="592" mass="62763">MNSARDPCLHIPNLPPPPRLDKAVASATEEEPFTHHYAETPKKTKNKKQNNNKNMAATNTASPPRVRLRQGTYEGATRAPSALYPKALAAFLGVPYAQTTAGVNRFRPPRPLPLAWSWTAGSGDEPVPAVAYGEACPGILAPPPGVTAGEDCLNANVFVPAARLPAAMDGGSGSGGGARAPPPPLLPVVVYVHGGGFNMGLGAERDMASFVAWAADDVVGVSFNYRVGPLGFLAPPAAGVVAADEDGDGALNVGLRDQQMLFGWVADNIAAFGGDPANVTVMGMSAGAHSIGHHLIYYGAPDKQPAPFGKAILESGAATARSVLHPTHLRNASQYREFLAAAGVDGDGDGNDYKTVLSRLRALPLSKNPGRGPRRLGRLRALGVLALPARRRRRRHPGPAGAQLARGAGPRRPPRHGLQRQRGHRLCPPARRRLGRRLPRLLRAPAARGLARRPGPPGRVVAVPGPGLGPTTVLVVVARRRRLPGVVSRAARGHHVPPVAPPRRRLRRLRIHVPRAADGALHVAATSAEEERRRPPQPPPQPLARLRLPLRPALAALGHGQPRRERAVCVPRPGPAAAAAGARRQAQGWWWW</sequence>
<reference evidence="6" key="2">
    <citation type="submission" date="2010-07" db="EMBL/GenBank/DDBJ databases">
        <authorList>
            <consortium name="The Broad Institute Genome Sequencing Platform"/>
            <consortium name="Broad Institute Genome Sequencing Center for Infectious Disease"/>
            <person name="Ma L.-J."/>
            <person name="Dead R."/>
            <person name="Young S."/>
            <person name="Zeng Q."/>
            <person name="Koehrsen M."/>
            <person name="Alvarado L."/>
            <person name="Berlin A."/>
            <person name="Chapman S.B."/>
            <person name="Chen Z."/>
            <person name="Freedman E."/>
            <person name="Gellesch M."/>
            <person name="Goldberg J."/>
            <person name="Griggs A."/>
            <person name="Gujja S."/>
            <person name="Heilman E.R."/>
            <person name="Heiman D."/>
            <person name="Hepburn T."/>
            <person name="Howarth C."/>
            <person name="Jen D."/>
            <person name="Larson L."/>
            <person name="Mehta T."/>
            <person name="Neiman D."/>
            <person name="Pearson M."/>
            <person name="Roberts A."/>
            <person name="Saif S."/>
            <person name="Shea T."/>
            <person name="Shenoy N."/>
            <person name="Sisk P."/>
            <person name="Stolte C."/>
            <person name="Sykes S."/>
            <person name="Walk T."/>
            <person name="White J."/>
            <person name="Yandava C."/>
            <person name="Haas B."/>
            <person name="Nusbaum C."/>
            <person name="Birren B."/>
        </authorList>
    </citation>
    <scope>NUCLEOTIDE SEQUENCE</scope>
    <source>
        <strain evidence="6">R3-111a-1</strain>
    </source>
</reference>
<evidence type="ECO:0000259" key="5">
    <source>
        <dbReference type="Pfam" id="PF00135"/>
    </source>
</evidence>
<dbReference type="Pfam" id="PF00135">
    <property type="entry name" value="COesterase"/>
    <property type="match status" value="1"/>
</dbReference>
<comment type="similarity">
    <text evidence="1 3">Belongs to the type-B carboxylesterase/lipase family.</text>
</comment>
<dbReference type="InterPro" id="IPR019826">
    <property type="entry name" value="Carboxylesterase_B_AS"/>
</dbReference>
<dbReference type="SUPFAM" id="SSF53474">
    <property type="entry name" value="alpha/beta-Hydrolases"/>
    <property type="match status" value="1"/>
</dbReference>
<evidence type="ECO:0000256" key="1">
    <source>
        <dbReference type="ARBA" id="ARBA00005964"/>
    </source>
</evidence>
<name>J3NZU4_GAET3</name>
<dbReference type="VEuPathDB" id="FungiDB:GGTG_06791"/>
<dbReference type="OrthoDB" id="408631at2759"/>
<dbReference type="InterPro" id="IPR050309">
    <property type="entry name" value="Type-B_Carboxylest/Lipase"/>
</dbReference>
<feature type="compositionally biased region" description="Basic residues" evidence="4">
    <location>
        <begin position="412"/>
        <end position="425"/>
    </location>
</feature>
<reference evidence="6" key="3">
    <citation type="submission" date="2010-09" db="EMBL/GenBank/DDBJ databases">
        <title>Annotation of Gaeumannomyces graminis var. tritici R3-111a-1.</title>
        <authorList>
            <consortium name="The Broad Institute Genome Sequencing Platform"/>
            <person name="Ma L.-J."/>
            <person name="Dead R."/>
            <person name="Young S.K."/>
            <person name="Zeng Q."/>
            <person name="Gargeya S."/>
            <person name="Fitzgerald M."/>
            <person name="Haas B."/>
            <person name="Abouelleil A."/>
            <person name="Alvarado L."/>
            <person name="Arachchi H.M."/>
            <person name="Berlin A."/>
            <person name="Brown A."/>
            <person name="Chapman S.B."/>
            <person name="Chen Z."/>
            <person name="Dunbar C."/>
            <person name="Freedman E."/>
            <person name="Gearin G."/>
            <person name="Gellesch M."/>
            <person name="Goldberg J."/>
            <person name="Griggs A."/>
            <person name="Gujja S."/>
            <person name="Heiman D."/>
            <person name="Howarth C."/>
            <person name="Larson L."/>
            <person name="Lui A."/>
            <person name="MacDonald P.J.P."/>
            <person name="Mehta T."/>
            <person name="Montmayeur A."/>
            <person name="Murphy C."/>
            <person name="Neiman D."/>
            <person name="Pearson M."/>
            <person name="Priest M."/>
            <person name="Roberts A."/>
            <person name="Saif S."/>
            <person name="Shea T."/>
            <person name="Shenoy N."/>
            <person name="Sisk P."/>
            <person name="Stolte C."/>
            <person name="Sykes S."/>
            <person name="Yandava C."/>
            <person name="Wortman J."/>
            <person name="Nusbaum C."/>
            <person name="Birren B."/>
        </authorList>
    </citation>
    <scope>NUCLEOTIDE SEQUENCE</scope>
    <source>
        <strain evidence="6">R3-111a-1</strain>
    </source>
</reference>